<dbReference type="EMBL" id="JBBNAE010000003">
    <property type="protein sequence ID" value="KAK9137525.1"/>
    <property type="molecule type" value="Genomic_DNA"/>
</dbReference>
<keyword evidence="1" id="KW-0472">Membrane</keyword>
<accession>A0AAP0JPQ1</accession>
<dbReference type="Proteomes" id="UP001417504">
    <property type="component" value="Unassembled WGS sequence"/>
</dbReference>
<evidence type="ECO:0000313" key="4">
    <source>
        <dbReference type="Proteomes" id="UP001417504"/>
    </source>
</evidence>
<dbReference type="InterPro" id="IPR012337">
    <property type="entry name" value="RNaseH-like_sf"/>
</dbReference>
<evidence type="ECO:0000313" key="3">
    <source>
        <dbReference type="EMBL" id="KAK9137525.1"/>
    </source>
</evidence>
<dbReference type="PANTHER" id="PTHR42648:SF31">
    <property type="entry name" value="RNA-DIRECTED DNA POLYMERASE"/>
    <property type="match status" value="1"/>
</dbReference>
<keyword evidence="1" id="KW-1133">Transmembrane helix</keyword>
<feature type="transmembrane region" description="Helical" evidence="1">
    <location>
        <begin position="363"/>
        <end position="385"/>
    </location>
</feature>
<feature type="domain" description="Integrase catalytic" evidence="2">
    <location>
        <begin position="110"/>
        <end position="275"/>
    </location>
</feature>
<dbReference type="InterPro" id="IPR036397">
    <property type="entry name" value="RNaseH_sf"/>
</dbReference>
<dbReference type="Pfam" id="PF00665">
    <property type="entry name" value="rve"/>
    <property type="match status" value="1"/>
</dbReference>
<name>A0AAP0JPQ1_9MAGN</name>
<proteinExistence type="predicted"/>
<comment type="caution">
    <text evidence="3">The sequence shown here is derived from an EMBL/GenBank/DDBJ whole genome shotgun (WGS) entry which is preliminary data.</text>
</comment>
<evidence type="ECO:0000259" key="2">
    <source>
        <dbReference type="PROSITE" id="PS50994"/>
    </source>
</evidence>
<dbReference type="GO" id="GO:0015074">
    <property type="term" value="P:DNA integration"/>
    <property type="evidence" value="ECO:0007669"/>
    <property type="project" value="InterPro"/>
</dbReference>
<keyword evidence="1" id="KW-0812">Transmembrane</keyword>
<reference evidence="3 4" key="1">
    <citation type="submission" date="2024-01" db="EMBL/GenBank/DDBJ databases">
        <title>Genome assemblies of Stephania.</title>
        <authorList>
            <person name="Yang L."/>
        </authorList>
    </citation>
    <scope>NUCLEOTIDE SEQUENCE [LARGE SCALE GENOMIC DNA]</scope>
    <source>
        <strain evidence="3">QJT</strain>
        <tissue evidence="3">Leaf</tissue>
    </source>
</reference>
<dbReference type="GO" id="GO:0003676">
    <property type="term" value="F:nucleic acid binding"/>
    <property type="evidence" value="ECO:0007669"/>
    <property type="project" value="InterPro"/>
</dbReference>
<dbReference type="InterPro" id="IPR001584">
    <property type="entry name" value="Integrase_cat-core"/>
</dbReference>
<dbReference type="AlphaFoldDB" id="A0AAP0JPQ1"/>
<dbReference type="SUPFAM" id="SSF53098">
    <property type="entry name" value="Ribonuclease H-like"/>
    <property type="match status" value="1"/>
</dbReference>
<evidence type="ECO:0000256" key="1">
    <source>
        <dbReference type="SAM" id="Phobius"/>
    </source>
</evidence>
<dbReference type="InterPro" id="IPR025724">
    <property type="entry name" value="GAG-pre-integrase_dom"/>
</dbReference>
<dbReference type="Pfam" id="PF13976">
    <property type="entry name" value="gag_pre-integrs"/>
    <property type="match status" value="1"/>
</dbReference>
<dbReference type="PROSITE" id="PS50994">
    <property type="entry name" value="INTEGRASE"/>
    <property type="match status" value="1"/>
</dbReference>
<dbReference type="InterPro" id="IPR039537">
    <property type="entry name" value="Retrotran_Ty1/copia-like"/>
</dbReference>
<feature type="transmembrane region" description="Helical" evidence="1">
    <location>
        <begin position="341"/>
        <end position="357"/>
    </location>
</feature>
<protein>
    <recommendedName>
        <fullName evidence="2">Integrase catalytic domain-containing protein</fullName>
    </recommendedName>
</protein>
<dbReference type="Gene3D" id="3.30.420.10">
    <property type="entry name" value="Ribonuclease H-like superfamily/Ribonuclease H"/>
    <property type="match status" value="1"/>
</dbReference>
<gene>
    <name evidence="3" type="ORF">Sjap_008119</name>
</gene>
<dbReference type="PANTHER" id="PTHR42648">
    <property type="entry name" value="TRANSPOSASE, PUTATIVE-RELATED"/>
    <property type="match status" value="1"/>
</dbReference>
<keyword evidence="4" id="KW-1185">Reference proteome</keyword>
<sequence>MILQDIESSQVLVVGRLVARLYILDISSFTKEVIQSFTCILDENLNKLVHCNQASTDFSWHYRLGHPSIAVTNHLQSLLTSSRLQSHVDPCDVCHMSKQCRLSFPLSSIKSQFPFQLLHMDIWGPYRQVSLHGSHYVLTIVDDFTRFTWTYLLQCKSSTCSTIEIFLLFAKNQFNSSVKAIRTDNGTEFVNKSCVSLFAKFGILHQRSAPYSPQQNGLVERKHRHLLQVTRALVFQSGLSKSFWGDAVLTATYIINRLSSLLNWNSPFQMLFNKHPDYSFMKSFGAFVMLPTLCPTKINLNPEPLNPFSLVTVLVKKVTNYIIFLLRQYLFLEMLFSMKQFFLLNILLLLIILYFRFLLLKRMILSVLLLLLLWLILLCLSLIILL</sequence>
<organism evidence="3 4">
    <name type="scientific">Stephania japonica</name>
    <dbReference type="NCBI Taxonomy" id="461633"/>
    <lineage>
        <taxon>Eukaryota</taxon>
        <taxon>Viridiplantae</taxon>
        <taxon>Streptophyta</taxon>
        <taxon>Embryophyta</taxon>
        <taxon>Tracheophyta</taxon>
        <taxon>Spermatophyta</taxon>
        <taxon>Magnoliopsida</taxon>
        <taxon>Ranunculales</taxon>
        <taxon>Menispermaceae</taxon>
        <taxon>Menispermoideae</taxon>
        <taxon>Cissampelideae</taxon>
        <taxon>Stephania</taxon>
    </lineage>
</organism>